<dbReference type="GO" id="GO:0008803">
    <property type="term" value="F:bis(5'-nucleosyl)-tetraphosphatase (symmetrical) activity"/>
    <property type="evidence" value="ECO:0007669"/>
    <property type="project" value="TreeGrafter"/>
</dbReference>
<comment type="caution">
    <text evidence="2">The sequence shown here is derived from an EMBL/GenBank/DDBJ whole genome shotgun (WGS) entry which is preliminary data.</text>
</comment>
<feature type="domain" description="Calcineurin-like phosphoesterase" evidence="1">
    <location>
        <begin position="9"/>
        <end position="175"/>
    </location>
</feature>
<dbReference type="PANTHER" id="PTHR42850:SF4">
    <property type="entry name" value="ZINC-DEPENDENT ENDOPOLYPHOSPHATASE"/>
    <property type="match status" value="1"/>
</dbReference>
<dbReference type="InterPro" id="IPR004843">
    <property type="entry name" value="Calcineurin-like_PHP"/>
</dbReference>
<dbReference type="RefSeq" id="WP_193922600.1">
    <property type="nucleotide sequence ID" value="NZ_JADEWL010000067.1"/>
</dbReference>
<evidence type="ECO:0000313" key="2">
    <source>
        <dbReference type="EMBL" id="MBE9214649.1"/>
    </source>
</evidence>
<dbReference type="GO" id="GO:0110154">
    <property type="term" value="P:RNA decapping"/>
    <property type="evidence" value="ECO:0007669"/>
    <property type="project" value="TreeGrafter"/>
</dbReference>
<gene>
    <name evidence="2" type="ORF">IQ247_18585</name>
</gene>
<dbReference type="Pfam" id="PF00149">
    <property type="entry name" value="Metallophos"/>
    <property type="match status" value="1"/>
</dbReference>
<dbReference type="Gene3D" id="3.60.21.10">
    <property type="match status" value="1"/>
</dbReference>
<name>A0A8J7JU57_9CYAN</name>
<dbReference type="InterPro" id="IPR050126">
    <property type="entry name" value="Ap4A_hydrolase"/>
</dbReference>
<dbReference type="GO" id="GO:0016791">
    <property type="term" value="F:phosphatase activity"/>
    <property type="evidence" value="ECO:0007669"/>
    <property type="project" value="TreeGrafter"/>
</dbReference>
<organism evidence="2 3">
    <name type="scientific">Plectonema cf. radiosum LEGE 06105</name>
    <dbReference type="NCBI Taxonomy" id="945769"/>
    <lineage>
        <taxon>Bacteria</taxon>
        <taxon>Bacillati</taxon>
        <taxon>Cyanobacteriota</taxon>
        <taxon>Cyanophyceae</taxon>
        <taxon>Oscillatoriophycideae</taxon>
        <taxon>Oscillatoriales</taxon>
        <taxon>Microcoleaceae</taxon>
        <taxon>Plectonema</taxon>
    </lineage>
</organism>
<keyword evidence="3" id="KW-1185">Reference proteome</keyword>
<dbReference type="AlphaFoldDB" id="A0A8J7JU57"/>
<evidence type="ECO:0000313" key="3">
    <source>
        <dbReference type="Proteomes" id="UP000620559"/>
    </source>
</evidence>
<dbReference type="PANTHER" id="PTHR42850">
    <property type="entry name" value="METALLOPHOSPHOESTERASE"/>
    <property type="match status" value="1"/>
</dbReference>
<dbReference type="GO" id="GO:0005737">
    <property type="term" value="C:cytoplasm"/>
    <property type="evidence" value="ECO:0007669"/>
    <property type="project" value="TreeGrafter"/>
</dbReference>
<sequence length="255" mass="28687">MSATSHRRIVIGDVHGHYQGLMQLLDSIAPTAEDQVYFLGDLIDRGPQSSQVVDFVKDNSYPCLLGNHEHMLVKILTDKNASTTRVQGWLYGGGQATLASYESGKISQEHLEWFQNLPLYLDLGDIFLVHAGIDPSKTIEEQSAEEFCWIRDKFHSIQKPYFLDKVIIVGHTITFTFPGIAPGKIARGAGWLDLDTGAYHPRSGWLSAFDITNRLIHQVNIFKKSLRTLSLEEASAKVNLSSPKVDRDRNHKLWV</sequence>
<accession>A0A8J7JU57</accession>
<dbReference type="EMBL" id="JADEWL010000067">
    <property type="protein sequence ID" value="MBE9214649.1"/>
    <property type="molecule type" value="Genomic_DNA"/>
</dbReference>
<dbReference type="CDD" id="cd00144">
    <property type="entry name" value="MPP_PPP_family"/>
    <property type="match status" value="1"/>
</dbReference>
<dbReference type="SUPFAM" id="SSF56300">
    <property type="entry name" value="Metallo-dependent phosphatases"/>
    <property type="match status" value="1"/>
</dbReference>
<proteinExistence type="predicted"/>
<dbReference type="InterPro" id="IPR029052">
    <property type="entry name" value="Metallo-depent_PP-like"/>
</dbReference>
<evidence type="ECO:0000259" key="1">
    <source>
        <dbReference type="Pfam" id="PF00149"/>
    </source>
</evidence>
<dbReference type="Proteomes" id="UP000620559">
    <property type="component" value="Unassembled WGS sequence"/>
</dbReference>
<protein>
    <submittedName>
        <fullName evidence="2">Serine/threonine protein phosphatase</fullName>
    </submittedName>
</protein>
<reference evidence="2" key="1">
    <citation type="submission" date="2020-10" db="EMBL/GenBank/DDBJ databases">
        <authorList>
            <person name="Castelo-Branco R."/>
            <person name="Eusebio N."/>
            <person name="Adriana R."/>
            <person name="Vieira A."/>
            <person name="Brugerolle De Fraissinette N."/>
            <person name="Rezende De Castro R."/>
            <person name="Schneider M.P."/>
            <person name="Vasconcelos V."/>
            <person name="Leao P.N."/>
        </authorList>
    </citation>
    <scope>NUCLEOTIDE SEQUENCE</scope>
    <source>
        <strain evidence="2">LEGE 06105</strain>
    </source>
</reference>